<evidence type="ECO:0000313" key="3">
    <source>
        <dbReference type="Proteomes" id="UP000250918"/>
    </source>
</evidence>
<evidence type="ECO:0000313" key="2">
    <source>
        <dbReference type="EMBL" id="PWB76183.1"/>
    </source>
</evidence>
<accession>A0A855XDQ7</accession>
<dbReference type="EMBL" id="PQAP01000004">
    <property type="protein sequence ID" value="PWB76183.1"/>
    <property type="molecule type" value="Genomic_DNA"/>
</dbReference>
<dbReference type="SUPFAM" id="SSF47336">
    <property type="entry name" value="ACP-like"/>
    <property type="match status" value="1"/>
</dbReference>
<proteinExistence type="predicted"/>
<gene>
    <name evidence="2" type="ORF">C3F09_01020</name>
</gene>
<dbReference type="InterPro" id="IPR036736">
    <property type="entry name" value="ACP-like_sf"/>
</dbReference>
<evidence type="ECO:0000259" key="1">
    <source>
        <dbReference type="PROSITE" id="PS50075"/>
    </source>
</evidence>
<dbReference type="InterPro" id="IPR009081">
    <property type="entry name" value="PP-bd_ACP"/>
</dbReference>
<reference evidence="2 3" key="1">
    <citation type="journal article" date="2018" name="ISME J.">
        <title>A methanotrophic archaeon couples anaerobic oxidation of methane to Fe(III) reduction.</title>
        <authorList>
            <person name="Cai C."/>
            <person name="Leu A.O."/>
            <person name="Xie G.J."/>
            <person name="Guo J."/>
            <person name="Feng Y."/>
            <person name="Zhao J.X."/>
            <person name="Tyson G.W."/>
            <person name="Yuan Z."/>
            <person name="Hu S."/>
        </authorList>
    </citation>
    <scope>NUCLEOTIDE SEQUENCE [LARGE SCALE GENOMIC DNA]</scope>
    <source>
        <strain evidence="2">FeB_12</strain>
    </source>
</reference>
<name>A0A855XDQ7_9BACT</name>
<feature type="domain" description="Carrier" evidence="1">
    <location>
        <begin position="1"/>
        <end position="85"/>
    </location>
</feature>
<dbReference type="PROSITE" id="PS50075">
    <property type="entry name" value="CARRIER"/>
    <property type="match status" value="1"/>
</dbReference>
<dbReference type="Proteomes" id="UP000250918">
    <property type="component" value="Unassembled WGS sequence"/>
</dbReference>
<protein>
    <submittedName>
        <fullName evidence="2">Acyl carrier protein</fullName>
    </submittedName>
</protein>
<comment type="caution">
    <text evidence="2">The sequence shown here is derived from an EMBL/GenBank/DDBJ whole genome shotgun (WGS) entry which is preliminary data.</text>
</comment>
<dbReference type="AlphaFoldDB" id="A0A855XDQ7"/>
<sequence>MTIDQTVLRKELRQFITDSFLIGDDQVVFADTDSFMKNGIIDSTGVLELTAHLEEKYSVTPSDDEMLPANLDSIDNLVNFIQRKLSATAAQ</sequence>
<organism evidence="2 3">
    <name type="scientific">candidate division GN15 bacterium</name>
    <dbReference type="NCBI Taxonomy" id="2072418"/>
    <lineage>
        <taxon>Bacteria</taxon>
        <taxon>candidate division GN15</taxon>
    </lineage>
</organism>
<dbReference type="Gene3D" id="1.10.1200.10">
    <property type="entry name" value="ACP-like"/>
    <property type="match status" value="1"/>
</dbReference>